<evidence type="ECO:0000313" key="13">
    <source>
        <dbReference type="Proteomes" id="UP001156666"/>
    </source>
</evidence>
<comment type="subcellular location">
    <subcellularLocation>
        <location evidence="1">Cell membrane</location>
        <topology evidence="1">Multi-pass membrane protein</topology>
    </subcellularLocation>
</comment>
<feature type="transmembrane region" description="Helical" evidence="10">
    <location>
        <begin position="412"/>
        <end position="431"/>
    </location>
</feature>
<dbReference type="Pfam" id="PF00083">
    <property type="entry name" value="Sugar_tr"/>
    <property type="match status" value="1"/>
</dbReference>
<feature type="transmembrane region" description="Helical" evidence="10">
    <location>
        <begin position="12"/>
        <end position="39"/>
    </location>
</feature>
<reference evidence="12" key="2">
    <citation type="submission" date="2023-01" db="EMBL/GenBank/DDBJ databases">
        <title>Draft genome sequence of Portibacter lacus strain NBRC 108769.</title>
        <authorList>
            <person name="Sun Q."/>
            <person name="Mori K."/>
        </authorList>
    </citation>
    <scope>NUCLEOTIDE SEQUENCE</scope>
    <source>
        <strain evidence="12">NBRC 108769</strain>
    </source>
</reference>
<dbReference type="InterPro" id="IPR005829">
    <property type="entry name" value="Sugar_transporter_CS"/>
</dbReference>
<dbReference type="InterPro" id="IPR005828">
    <property type="entry name" value="MFS_sugar_transport-like"/>
</dbReference>
<dbReference type="PROSITE" id="PS00216">
    <property type="entry name" value="SUGAR_TRANSPORT_1"/>
    <property type="match status" value="2"/>
</dbReference>
<keyword evidence="6 10" id="KW-0812">Transmembrane</keyword>
<evidence type="ECO:0000259" key="11">
    <source>
        <dbReference type="PROSITE" id="PS50850"/>
    </source>
</evidence>
<keyword evidence="13" id="KW-1185">Reference proteome</keyword>
<keyword evidence="7 10" id="KW-1133">Transmembrane helix</keyword>
<dbReference type="NCBIfam" id="TIGR00879">
    <property type="entry name" value="SP"/>
    <property type="match status" value="1"/>
</dbReference>
<dbReference type="InterPro" id="IPR047984">
    <property type="entry name" value="XylE-like"/>
</dbReference>
<gene>
    <name evidence="12" type="primary">araE</name>
    <name evidence="12" type="ORF">GCM10007940_33580</name>
</gene>
<comment type="similarity">
    <text evidence="2 9">Belongs to the major facilitator superfamily. Sugar transporter (TC 2.A.1.1) family.</text>
</comment>
<evidence type="ECO:0000256" key="2">
    <source>
        <dbReference type="ARBA" id="ARBA00010992"/>
    </source>
</evidence>
<name>A0AA37SRN6_9BACT</name>
<dbReference type="PRINTS" id="PR00171">
    <property type="entry name" value="SUGRTRNSPORT"/>
</dbReference>
<dbReference type="InterPro" id="IPR050814">
    <property type="entry name" value="Myo-inositol_Transporter"/>
</dbReference>
<evidence type="ECO:0000256" key="1">
    <source>
        <dbReference type="ARBA" id="ARBA00004651"/>
    </source>
</evidence>
<dbReference type="RefSeq" id="WP_235292689.1">
    <property type="nucleotide sequence ID" value="NZ_BSOH01000023.1"/>
</dbReference>
<protein>
    <submittedName>
        <fullName evidence="12">Arabinose-proton symporter</fullName>
    </submittedName>
</protein>
<evidence type="ECO:0000256" key="4">
    <source>
        <dbReference type="ARBA" id="ARBA00022475"/>
    </source>
</evidence>
<evidence type="ECO:0000256" key="3">
    <source>
        <dbReference type="ARBA" id="ARBA00022448"/>
    </source>
</evidence>
<reference evidence="12" key="1">
    <citation type="journal article" date="2014" name="Int. J. Syst. Evol. Microbiol.">
        <title>Complete genome sequence of Corynebacterium casei LMG S-19264T (=DSM 44701T), isolated from a smear-ripened cheese.</title>
        <authorList>
            <consortium name="US DOE Joint Genome Institute (JGI-PGF)"/>
            <person name="Walter F."/>
            <person name="Albersmeier A."/>
            <person name="Kalinowski J."/>
            <person name="Ruckert C."/>
        </authorList>
    </citation>
    <scope>NUCLEOTIDE SEQUENCE</scope>
    <source>
        <strain evidence="12">NBRC 108769</strain>
    </source>
</reference>
<dbReference type="Proteomes" id="UP001156666">
    <property type="component" value="Unassembled WGS sequence"/>
</dbReference>
<feature type="transmembrane region" description="Helical" evidence="10">
    <location>
        <begin position="253"/>
        <end position="275"/>
    </location>
</feature>
<dbReference type="InterPro" id="IPR020846">
    <property type="entry name" value="MFS_dom"/>
</dbReference>
<evidence type="ECO:0000256" key="5">
    <source>
        <dbReference type="ARBA" id="ARBA00022597"/>
    </source>
</evidence>
<organism evidence="12 13">
    <name type="scientific">Portibacter lacus</name>
    <dbReference type="NCBI Taxonomy" id="1099794"/>
    <lineage>
        <taxon>Bacteria</taxon>
        <taxon>Pseudomonadati</taxon>
        <taxon>Bacteroidota</taxon>
        <taxon>Saprospiria</taxon>
        <taxon>Saprospirales</taxon>
        <taxon>Haliscomenobacteraceae</taxon>
        <taxon>Portibacter</taxon>
    </lineage>
</organism>
<feature type="transmembrane region" description="Helical" evidence="10">
    <location>
        <begin position="290"/>
        <end position="309"/>
    </location>
</feature>
<feature type="transmembrane region" description="Helical" evidence="10">
    <location>
        <begin position="51"/>
        <end position="68"/>
    </location>
</feature>
<feature type="transmembrane region" description="Helical" evidence="10">
    <location>
        <begin position="176"/>
        <end position="195"/>
    </location>
</feature>
<dbReference type="CDD" id="cd17359">
    <property type="entry name" value="MFS_XylE_like"/>
    <property type="match status" value="1"/>
</dbReference>
<dbReference type="InterPro" id="IPR003663">
    <property type="entry name" value="Sugar/inositol_transpt"/>
</dbReference>
<dbReference type="Gene3D" id="1.20.1250.20">
    <property type="entry name" value="MFS general substrate transporter like domains"/>
    <property type="match status" value="2"/>
</dbReference>
<feature type="transmembrane region" description="Helical" evidence="10">
    <location>
        <begin position="383"/>
        <end position="406"/>
    </location>
</feature>
<keyword evidence="3 9" id="KW-0813">Transport</keyword>
<feature type="domain" description="Major facilitator superfamily (MFS) profile" evidence="11">
    <location>
        <begin position="14"/>
        <end position="437"/>
    </location>
</feature>
<keyword evidence="4" id="KW-1003">Cell membrane</keyword>
<proteinExistence type="inferred from homology"/>
<dbReference type="EMBL" id="BSOH01000023">
    <property type="protein sequence ID" value="GLR18742.1"/>
    <property type="molecule type" value="Genomic_DNA"/>
</dbReference>
<keyword evidence="5" id="KW-0762">Sugar transport</keyword>
<dbReference type="SUPFAM" id="SSF103473">
    <property type="entry name" value="MFS general substrate transporter"/>
    <property type="match status" value="1"/>
</dbReference>
<evidence type="ECO:0000256" key="9">
    <source>
        <dbReference type="RuleBase" id="RU003346"/>
    </source>
</evidence>
<feature type="transmembrane region" description="Helical" evidence="10">
    <location>
        <begin position="80"/>
        <end position="97"/>
    </location>
</feature>
<comment type="caution">
    <text evidence="12">The sequence shown here is derived from an EMBL/GenBank/DDBJ whole genome shotgun (WGS) entry which is preliminary data.</text>
</comment>
<evidence type="ECO:0000256" key="6">
    <source>
        <dbReference type="ARBA" id="ARBA00022692"/>
    </source>
</evidence>
<dbReference type="AlphaFoldDB" id="A0AA37SRN6"/>
<evidence type="ECO:0000256" key="7">
    <source>
        <dbReference type="ARBA" id="ARBA00022989"/>
    </source>
</evidence>
<dbReference type="GO" id="GO:0022857">
    <property type="term" value="F:transmembrane transporter activity"/>
    <property type="evidence" value="ECO:0007669"/>
    <property type="project" value="InterPro"/>
</dbReference>
<dbReference type="PANTHER" id="PTHR48020:SF12">
    <property type="entry name" value="PROTON MYO-INOSITOL COTRANSPORTER"/>
    <property type="match status" value="1"/>
</dbReference>
<dbReference type="PANTHER" id="PTHR48020">
    <property type="entry name" value="PROTON MYO-INOSITOL COTRANSPORTER"/>
    <property type="match status" value="1"/>
</dbReference>
<evidence type="ECO:0000256" key="8">
    <source>
        <dbReference type="ARBA" id="ARBA00023136"/>
    </source>
</evidence>
<evidence type="ECO:0000313" key="12">
    <source>
        <dbReference type="EMBL" id="GLR18742.1"/>
    </source>
</evidence>
<dbReference type="PROSITE" id="PS00217">
    <property type="entry name" value="SUGAR_TRANSPORT_2"/>
    <property type="match status" value="1"/>
</dbReference>
<feature type="transmembrane region" description="Helical" evidence="10">
    <location>
        <begin position="347"/>
        <end position="371"/>
    </location>
</feature>
<accession>A0AA37SRN6</accession>
<dbReference type="InterPro" id="IPR036259">
    <property type="entry name" value="MFS_trans_sf"/>
</dbReference>
<dbReference type="GO" id="GO:0005886">
    <property type="term" value="C:plasma membrane"/>
    <property type="evidence" value="ECO:0007669"/>
    <property type="project" value="UniProtKB-SubCell"/>
</dbReference>
<dbReference type="FunFam" id="1.20.1250.20:FF:000122">
    <property type="entry name" value="D-xylose transporter XylE"/>
    <property type="match status" value="1"/>
</dbReference>
<feature type="transmembrane region" description="Helical" evidence="10">
    <location>
        <begin position="138"/>
        <end position="156"/>
    </location>
</feature>
<keyword evidence="8 10" id="KW-0472">Membrane</keyword>
<feature type="transmembrane region" description="Helical" evidence="10">
    <location>
        <begin position="321"/>
        <end position="341"/>
    </location>
</feature>
<evidence type="ECO:0000256" key="10">
    <source>
        <dbReference type="SAM" id="Phobius"/>
    </source>
</evidence>
<sequence length="448" mass="48865">MKSEEYNIKYVYLLTASAALGGLLFGYDTAVISGAIGFLQTKFELTSAMKGWAASSAIVGCIIGAMLAGTLSDLYGRKKILLLTAALFFISAIGSAIPQNLSFFVVARIIGGIGVGAASMLAPLYITELAPASIRGKLVSLYQLAIVLGILIIFFVNLLIQNLGDEVWNVEQGWRYMFGSEILPAALFFIALIFVPESPRWLTKKGKETEALAILAKVNNPSKADEIMAEIKETLNEEKGTIKELFSGKFRPAIIVGIVLAIISQVQGINAIMYYAPEIFKEIGATSDSAFTQTLIIGVINTLFTFVAIRMVDKVGRKALLLYGGLGMFISLFAVGLAFFLEWKGLGLLFFILCYIACFAFSFGPVTWVVISEIFPNKLRGVAMSIATFSLWVAVYVVTQLFPILLESMGPAFTFWIFAAMALLGMIFTYTKVPETKGKSLEEIEKAW</sequence>
<dbReference type="PROSITE" id="PS50850">
    <property type="entry name" value="MFS"/>
    <property type="match status" value="1"/>
</dbReference>
<feature type="transmembrane region" description="Helical" evidence="10">
    <location>
        <begin position="103"/>
        <end position="126"/>
    </location>
</feature>